<comment type="caution">
    <text evidence="1">The sequence shown here is derived from an EMBL/GenBank/DDBJ whole genome shotgun (WGS) entry which is preliminary data.</text>
</comment>
<dbReference type="EMBL" id="JACJQL010000068">
    <property type="protein sequence ID" value="MBD2254879.1"/>
    <property type="molecule type" value="Genomic_DNA"/>
</dbReference>
<keyword evidence="2" id="KW-1185">Reference proteome</keyword>
<gene>
    <name evidence="1" type="ORF">H6G14_27010</name>
</gene>
<dbReference type="RefSeq" id="WP_190571374.1">
    <property type="nucleotide sequence ID" value="NZ_JACJQL010000068.1"/>
</dbReference>
<evidence type="ECO:0008006" key="3">
    <source>
        <dbReference type="Google" id="ProtNLM"/>
    </source>
</evidence>
<evidence type="ECO:0000313" key="2">
    <source>
        <dbReference type="Proteomes" id="UP000621307"/>
    </source>
</evidence>
<name>A0ABR8BNJ6_9NOSO</name>
<dbReference type="Proteomes" id="UP000621307">
    <property type="component" value="Unassembled WGS sequence"/>
</dbReference>
<evidence type="ECO:0000313" key="1">
    <source>
        <dbReference type="EMBL" id="MBD2254879.1"/>
    </source>
</evidence>
<sequence length="84" mass="9864">MTKNFIHSENCNCHQIASILQLNLSTVRLWINRGWLKANKRCPKYYEISISHLKQFLENPPHQIQKRIASLDSQSINYLLGKKV</sequence>
<protein>
    <recommendedName>
        <fullName evidence="3">Helix-turn-helix domain-containing protein</fullName>
    </recommendedName>
</protein>
<organism evidence="1 2">
    <name type="scientific">Nostoc parmelioides FACHB-3921</name>
    <dbReference type="NCBI Taxonomy" id="2692909"/>
    <lineage>
        <taxon>Bacteria</taxon>
        <taxon>Bacillati</taxon>
        <taxon>Cyanobacteriota</taxon>
        <taxon>Cyanophyceae</taxon>
        <taxon>Nostocales</taxon>
        <taxon>Nostocaceae</taxon>
        <taxon>Nostoc</taxon>
    </lineage>
</organism>
<reference evidence="1 2" key="1">
    <citation type="journal article" date="2020" name="ISME J.">
        <title>Comparative genomics reveals insights into cyanobacterial evolution and habitat adaptation.</title>
        <authorList>
            <person name="Chen M.Y."/>
            <person name="Teng W.K."/>
            <person name="Zhao L."/>
            <person name="Hu C.X."/>
            <person name="Zhou Y.K."/>
            <person name="Han B.P."/>
            <person name="Song L.R."/>
            <person name="Shu W.S."/>
        </authorList>
    </citation>
    <scope>NUCLEOTIDE SEQUENCE [LARGE SCALE GENOMIC DNA]</scope>
    <source>
        <strain evidence="1 2">FACHB-3921</strain>
    </source>
</reference>
<proteinExistence type="predicted"/>
<accession>A0ABR8BNJ6</accession>